<keyword evidence="7" id="KW-0285">Flavoprotein</keyword>
<dbReference type="Gene3D" id="2.40.110.10">
    <property type="entry name" value="Butyryl-CoA Dehydrogenase, subunit A, domain 2"/>
    <property type="match status" value="1"/>
</dbReference>
<dbReference type="NCBIfam" id="NF038187">
    <property type="entry name" value="FadE_coli"/>
    <property type="match status" value="1"/>
</dbReference>
<evidence type="ECO:0000256" key="14">
    <source>
        <dbReference type="SAM" id="MobiDB-lite"/>
    </source>
</evidence>
<evidence type="ECO:0000259" key="17">
    <source>
        <dbReference type="Pfam" id="PF02771"/>
    </source>
</evidence>
<keyword evidence="10" id="KW-0560">Oxidoreductase</keyword>
<evidence type="ECO:0000256" key="11">
    <source>
        <dbReference type="ARBA" id="ARBA00023098"/>
    </source>
</evidence>
<comment type="pathway">
    <text evidence="2">Lipid metabolism; fatty acid beta-oxidation.</text>
</comment>
<comment type="catalytic activity">
    <reaction evidence="13">
        <text>a long-chain 2,3-saturated fatty acyl-CoA + oxidized [electron-transfer flavoprotein] + H(+) = a long-chain (2E)-enoyl-CoA + reduced [electron-transfer flavoprotein]</text>
        <dbReference type="Rhea" id="RHEA:17721"/>
        <dbReference type="Rhea" id="RHEA-COMP:10685"/>
        <dbReference type="Rhea" id="RHEA-COMP:10686"/>
        <dbReference type="ChEBI" id="CHEBI:15378"/>
        <dbReference type="ChEBI" id="CHEBI:57692"/>
        <dbReference type="ChEBI" id="CHEBI:58307"/>
        <dbReference type="ChEBI" id="CHEBI:83721"/>
        <dbReference type="ChEBI" id="CHEBI:83727"/>
        <dbReference type="EC" id="1.3.8.8"/>
    </reaction>
</comment>
<dbReference type="InterPro" id="IPR013786">
    <property type="entry name" value="AcylCoA_DH/ox_N"/>
</dbReference>
<organism evidence="19 20">
    <name type="scientific">Rahnella contaminans</name>
    <dbReference type="NCBI Taxonomy" id="2703882"/>
    <lineage>
        <taxon>Bacteria</taxon>
        <taxon>Pseudomonadati</taxon>
        <taxon>Pseudomonadota</taxon>
        <taxon>Gammaproteobacteria</taxon>
        <taxon>Enterobacterales</taxon>
        <taxon>Yersiniaceae</taxon>
        <taxon>Rahnella</taxon>
    </lineage>
</organism>
<dbReference type="Pfam" id="PF00441">
    <property type="entry name" value="Acyl-CoA_dh_1"/>
    <property type="match status" value="1"/>
</dbReference>
<keyword evidence="20" id="KW-1185">Reference proteome</keyword>
<dbReference type="PANTHER" id="PTHR48083:SF18">
    <property type="entry name" value="ACYL-COENZYME A DEHYDROGENASE"/>
    <property type="match status" value="1"/>
</dbReference>
<evidence type="ECO:0000256" key="9">
    <source>
        <dbReference type="ARBA" id="ARBA00022832"/>
    </source>
</evidence>
<dbReference type="GO" id="GO:0004466">
    <property type="term" value="F:long-chain fatty acyl-CoA dehydrogenase activity"/>
    <property type="evidence" value="ECO:0007669"/>
    <property type="project" value="UniProtKB-EC"/>
</dbReference>
<dbReference type="GO" id="GO:0033539">
    <property type="term" value="P:fatty acid beta-oxidation using acyl-CoA dehydrogenase"/>
    <property type="evidence" value="ECO:0007669"/>
    <property type="project" value="InterPro"/>
</dbReference>
<evidence type="ECO:0000256" key="12">
    <source>
        <dbReference type="ARBA" id="ARBA00047882"/>
    </source>
</evidence>
<feature type="domain" description="Acyl-CoA dehydrogenase/oxidase N-terminal" evidence="17">
    <location>
        <begin position="147"/>
        <end position="232"/>
    </location>
</feature>
<dbReference type="SUPFAM" id="SSF47203">
    <property type="entry name" value="Acyl-CoA dehydrogenase C-terminal domain-like"/>
    <property type="match status" value="1"/>
</dbReference>
<dbReference type="FunFam" id="1.10.540.10:FF:000004">
    <property type="entry name" value="Acyl-CoA dehydrogenase"/>
    <property type="match status" value="1"/>
</dbReference>
<dbReference type="EC" id="1.3.8.8" evidence="5"/>
<dbReference type="Pfam" id="PF09317">
    <property type="entry name" value="ACDH_C"/>
    <property type="match status" value="1"/>
</dbReference>
<comment type="caution">
    <text evidence="19">The sequence shown here is derived from an EMBL/GenBank/DDBJ whole genome shotgun (WGS) entry which is preliminary data.</text>
</comment>
<keyword evidence="11" id="KW-0443">Lipid metabolism</keyword>
<sequence length="822" mass="90449">MMVLSIVAFVVILGALFYHKVNLAFSSLILLAFTAAMGAIHLWTLWLLLPLAIILLPFNVPALRRALFSAPALRTFRKVMPAMSRTEKEAIEAGTTWWEGDLFGGKPDWRKLQDYPEQHLTEEEQRFIDGPVEEACRMANDFEITHELADLPPELWAYLKEHRFFAMIIKKEYGGLEFSAYAQARVLQKLAGVSGILAITVGVPNSLGPGELLQHYGTEEQKDHYLPRLAQGLEIPCFALTSPEAGSDAGAIPDFGIVCKGQWQGKEVLGMRLTWNKRYITLAPIATVLGLAFKLKDPDHLLGSETDLGITCALIPTDTQGVEIGHRHFPLNVPFQNGPTRGNDIFVPIDYIIGGPKMAGQGWRMLVECLSVGRGITLPSNSTGSLKSLAMATGAYAYIRRQFKLPIGKMEGIEEPLARIAGNAYVMDAAATLITNGIMLGEKPAVLSAIVKYHCTHRGQRAVMDAMDITGGKGIMLGKSNFVARTYQGAPIAITVEGANILTRSMIIFGQGAIRCHPYVLREMAAAEKNDLDDFDRALFGHIGHVGSNKVRSFWLGLTNGRTSDTPVNDKTARYYQHINRLSANLALLADVSMGVLGGSLKRRERISARLGDILSQMYLATATLKRFDEEGCNEADLPLVHWGVQDCLHQAEVAIDDLLRNFPNAFVAGVMRLVIFPLGRSHAAPSDRLDHELARILQVPSATRSRIGRGQYLTPSEHNPVGLLEEALLDILAAEPVHKRLCDAMGKKLPFTRLDILAQKGLDACHLSADDARILSRAEESRLRSINVDDFEPHELAAKKQDVEEESAKKDDAKPRHTEAA</sequence>
<evidence type="ECO:0000256" key="6">
    <source>
        <dbReference type="ARBA" id="ARBA00020144"/>
    </source>
</evidence>
<evidence type="ECO:0000256" key="3">
    <source>
        <dbReference type="ARBA" id="ARBA00009347"/>
    </source>
</evidence>
<dbReference type="InterPro" id="IPR009075">
    <property type="entry name" value="AcylCo_DH/oxidase_C"/>
</dbReference>
<feature type="domain" description="Acyl-CoA dehydrogenase C-terminal bacterial-type" evidence="18">
    <location>
        <begin position="514"/>
        <end position="792"/>
    </location>
</feature>
<keyword evidence="15" id="KW-0472">Membrane</keyword>
<dbReference type="PANTHER" id="PTHR48083">
    <property type="entry name" value="MEDIUM-CHAIN SPECIFIC ACYL-COA DEHYDROGENASE, MITOCHONDRIAL-RELATED"/>
    <property type="match status" value="1"/>
</dbReference>
<dbReference type="UniPathway" id="UPA00659"/>
<comment type="similarity">
    <text evidence="3">Belongs to the acyl-CoA dehydrogenase family.</text>
</comment>
<dbReference type="Proteomes" id="UP000476696">
    <property type="component" value="Unassembled WGS sequence"/>
</dbReference>
<dbReference type="NCBIfam" id="NF007000">
    <property type="entry name" value="PRK09463.1"/>
    <property type="match status" value="1"/>
</dbReference>
<feature type="domain" description="Acyl-CoA dehydrogenase/oxidase C-terminal" evidence="16">
    <location>
        <begin position="360"/>
        <end position="507"/>
    </location>
</feature>
<comment type="cofactor">
    <cofactor evidence="1">
        <name>FAD</name>
        <dbReference type="ChEBI" id="CHEBI:57692"/>
    </cofactor>
</comment>
<dbReference type="RefSeq" id="WP_165058582.1">
    <property type="nucleotide sequence ID" value="NZ_JAADJS010000001.1"/>
</dbReference>
<dbReference type="AlphaFoldDB" id="A0A6M2B373"/>
<evidence type="ECO:0000256" key="5">
    <source>
        <dbReference type="ARBA" id="ARBA00012040"/>
    </source>
</evidence>
<gene>
    <name evidence="19" type="ORF">GW579_08865</name>
</gene>
<dbReference type="InterPro" id="IPR046373">
    <property type="entry name" value="Acyl-CoA_Oxase/DH_mid-dom_sf"/>
</dbReference>
<evidence type="ECO:0000256" key="10">
    <source>
        <dbReference type="ARBA" id="ARBA00023002"/>
    </source>
</evidence>
<dbReference type="InterPro" id="IPR015396">
    <property type="entry name" value="FadE_C"/>
</dbReference>
<dbReference type="GO" id="GO:0070991">
    <property type="term" value="F:medium-chain fatty acyl-CoA dehydrogenase activity"/>
    <property type="evidence" value="ECO:0007669"/>
    <property type="project" value="UniProtKB-EC"/>
</dbReference>
<dbReference type="InterPro" id="IPR009100">
    <property type="entry name" value="AcylCoA_DH/oxidase_NM_dom_sf"/>
</dbReference>
<name>A0A6M2B373_9GAMM</name>
<reference evidence="19 20" key="2">
    <citation type="submission" date="2020-03" db="EMBL/GenBank/DDBJ databases">
        <title>Rahnella aceri sp. nov., isoated from traditional Jeju Makgeolli.</title>
        <authorList>
            <person name="Kim I.S."/>
            <person name="Jeon D."/>
        </authorList>
    </citation>
    <scope>NUCLEOTIDE SEQUENCE [LARGE SCALE GENOMIC DNA]</scope>
    <source>
        <strain evidence="19 20">Lac-M11</strain>
    </source>
</reference>
<evidence type="ECO:0000256" key="1">
    <source>
        <dbReference type="ARBA" id="ARBA00001974"/>
    </source>
</evidence>
<accession>A0A6M2B373</accession>
<reference evidence="19 20" key="1">
    <citation type="submission" date="2020-01" db="EMBL/GenBank/DDBJ databases">
        <authorList>
            <person name="Lee S.D."/>
        </authorList>
    </citation>
    <scope>NUCLEOTIDE SEQUENCE [LARGE SCALE GENOMIC DNA]</scope>
    <source>
        <strain evidence="19 20">Lac-M11</strain>
    </source>
</reference>
<protein>
    <recommendedName>
        <fullName evidence="6">Acyl-coenzyme A dehydrogenase</fullName>
        <ecNumber evidence="4">1.3.8.7</ecNumber>
        <ecNumber evidence="5">1.3.8.8</ecNumber>
    </recommendedName>
</protein>
<keyword evidence="9" id="KW-0276">Fatty acid metabolism</keyword>
<dbReference type="GO" id="GO:0005737">
    <property type="term" value="C:cytoplasm"/>
    <property type="evidence" value="ECO:0007669"/>
    <property type="project" value="TreeGrafter"/>
</dbReference>
<feature type="region of interest" description="Disordered" evidence="14">
    <location>
        <begin position="790"/>
        <end position="822"/>
    </location>
</feature>
<dbReference type="InterPro" id="IPR050741">
    <property type="entry name" value="Acyl-CoA_dehydrogenase"/>
</dbReference>
<dbReference type="Pfam" id="PF02771">
    <property type="entry name" value="Acyl-CoA_dh_N"/>
    <property type="match status" value="1"/>
</dbReference>
<keyword evidence="8" id="KW-0274">FAD</keyword>
<dbReference type="InterPro" id="IPR036250">
    <property type="entry name" value="AcylCo_DH-like_C"/>
</dbReference>
<evidence type="ECO:0000256" key="15">
    <source>
        <dbReference type="SAM" id="Phobius"/>
    </source>
</evidence>
<dbReference type="FunFam" id="2.40.110.10:FF:000010">
    <property type="entry name" value="Acyl-CoA dehydrogenase"/>
    <property type="match status" value="1"/>
</dbReference>
<feature type="compositionally biased region" description="Basic and acidic residues" evidence="14">
    <location>
        <begin position="792"/>
        <end position="822"/>
    </location>
</feature>
<feature type="transmembrane region" description="Helical" evidence="15">
    <location>
        <begin position="27"/>
        <end position="56"/>
    </location>
</feature>
<evidence type="ECO:0000313" key="19">
    <source>
        <dbReference type="EMBL" id="NGX87202.1"/>
    </source>
</evidence>
<evidence type="ECO:0000256" key="13">
    <source>
        <dbReference type="ARBA" id="ARBA00049247"/>
    </source>
</evidence>
<dbReference type="Gene3D" id="1.10.540.10">
    <property type="entry name" value="Acyl-CoA dehydrogenase/oxidase, N-terminal domain"/>
    <property type="match status" value="1"/>
</dbReference>
<dbReference type="FunFam" id="1.20.140.10:FF:000009">
    <property type="entry name" value="Acyl-CoA dehydrogenase"/>
    <property type="match status" value="1"/>
</dbReference>
<evidence type="ECO:0000256" key="7">
    <source>
        <dbReference type="ARBA" id="ARBA00022630"/>
    </source>
</evidence>
<evidence type="ECO:0000256" key="4">
    <source>
        <dbReference type="ARBA" id="ARBA00012033"/>
    </source>
</evidence>
<evidence type="ECO:0000256" key="2">
    <source>
        <dbReference type="ARBA" id="ARBA00005005"/>
    </source>
</evidence>
<dbReference type="EMBL" id="JAADJS010000001">
    <property type="protein sequence ID" value="NGX87202.1"/>
    <property type="molecule type" value="Genomic_DNA"/>
</dbReference>
<dbReference type="InterPro" id="IPR037069">
    <property type="entry name" value="AcylCoA_DH/ox_N_sf"/>
</dbReference>
<dbReference type="SUPFAM" id="SSF56645">
    <property type="entry name" value="Acyl-CoA dehydrogenase NM domain-like"/>
    <property type="match status" value="1"/>
</dbReference>
<evidence type="ECO:0000259" key="16">
    <source>
        <dbReference type="Pfam" id="PF00441"/>
    </source>
</evidence>
<evidence type="ECO:0000256" key="8">
    <source>
        <dbReference type="ARBA" id="ARBA00022827"/>
    </source>
</evidence>
<keyword evidence="15" id="KW-0812">Transmembrane</keyword>
<comment type="catalytic activity">
    <reaction evidence="12">
        <text>a medium-chain 2,3-saturated fatty acyl-CoA + oxidized [electron-transfer flavoprotein] + H(+) = a medium-chain (2E)-enoyl-CoA + reduced [electron-transfer flavoprotein]</text>
        <dbReference type="Rhea" id="RHEA:14477"/>
        <dbReference type="Rhea" id="RHEA-COMP:10685"/>
        <dbReference type="Rhea" id="RHEA-COMP:10686"/>
        <dbReference type="ChEBI" id="CHEBI:15378"/>
        <dbReference type="ChEBI" id="CHEBI:57692"/>
        <dbReference type="ChEBI" id="CHEBI:58307"/>
        <dbReference type="ChEBI" id="CHEBI:83723"/>
        <dbReference type="ChEBI" id="CHEBI:83726"/>
        <dbReference type="EC" id="1.3.8.7"/>
    </reaction>
</comment>
<evidence type="ECO:0000259" key="18">
    <source>
        <dbReference type="Pfam" id="PF09317"/>
    </source>
</evidence>
<dbReference type="InterPro" id="IPR047634">
    <property type="entry name" value="FadE"/>
</dbReference>
<dbReference type="EC" id="1.3.8.7" evidence="4"/>
<keyword evidence="15" id="KW-1133">Transmembrane helix</keyword>
<proteinExistence type="inferred from homology"/>
<dbReference type="GO" id="GO:0050660">
    <property type="term" value="F:flavin adenine dinucleotide binding"/>
    <property type="evidence" value="ECO:0007669"/>
    <property type="project" value="InterPro"/>
</dbReference>
<dbReference type="Gene3D" id="1.20.140.10">
    <property type="entry name" value="Butyryl-CoA Dehydrogenase, subunit A, domain 3"/>
    <property type="match status" value="1"/>
</dbReference>
<evidence type="ECO:0000313" key="20">
    <source>
        <dbReference type="Proteomes" id="UP000476696"/>
    </source>
</evidence>
<dbReference type="NCBIfam" id="NF009586">
    <property type="entry name" value="PRK13026.1"/>
    <property type="match status" value="1"/>
</dbReference>